<evidence type="ECO:0000256" key="3">
    <source>
        <dbReference type="ARBA" id="ARBA00023015"/>
    </source>
</evidence>
<gene>
    <name evidence="10" type="ORF">CR492_18650</name>
</gene>
<name>A0A2J7TCE8_METSI</name>
<keyword evidence="5" id="KW-0804">Transcription</keyword>
<dbReference type="SUPFAM" id="SSF52172">
    <property type="entry name" value="CheY-like"/>
    <property type="match status" value="1"/>
</dbReference>
<dbReference type="PROSITE" id="PS50110">
    <property type="entry name" value="RESPONSE_REGULATORY"/>
    <property type="match status" value="1"/>
</dbReference>
<dbReference type="CDD" id="cd00383">
    <property type="entry name" value="trans_reg_C"/>
    <property type="match status" value="1"/>
</dbReference>
<dbReference type="Proteomes" id="UP000236286">
    <property type="component" value="Unassembled WGS sequence"/>
</dbReference>
<keyword evidence="3" id="KW-0805">Transcription regulation</keyword>
<sequence>METEIKAEAPSENPARRQRPILIVEDESFVAKAIEDELRANGYEAVSVSTAEDGFEAARALDPMLIIADRMLAGVDSVSIIERLRRDDAHLPVLFVSGLTAVDERIRALKAGGDDYMTKPFALGELAARVEALLRRSQSVQERALVVGPLSLDRITRMAQRGARAIALLPAEFKLLEYMMRHVGQVLTRAMLLEDVWGYRSLPNTNLIDVHIGKLRRKIDADGETPLIHSVRGAGFTLQCRQ</sequence>
<dbReference type="InterPro" id="IPR036388">
    <property type="entry name" value="WH-like_DNA-bd_sf"/>
</dbReference>
<proteinExistence type="predicted"/>
<dbReference type="EMBL" id="PDZR01000032">
    <property type="protein sequence ID" value="PNG24443.1"/>
    <property type="molecule type" value="Genomic_DNA"/>
</dbReference>
<dbReference type="RefSeq" id="WP_102845235.1">
    <property type="nucleotide sequence ID" value="NZ_PDZR01000032.1"/>
</dbReference>
<dbReference type="GO" id="GO:0000976">
    <property type="term" value="F:transcription cis-regulatory region binding"/>
    <property type="evidence" value="ECO:0007669"/>
    <property type="project" value="TreeGrafter"/>
</dbReference>
<evidence type="ECO:0000256" key="7">
    <source>
        <dbReference type="PROSITE-ProRule" id="PRU01091"/>
    </source>
</evidence>
<evidence type="ECO:0000256" key="2">
    <source>
        <dbReference type="ARBA" id="ARBA00023012"/>
    </source>
</evidence>
<evidence type="ECO:0000256" key="1">
    <source>
        <dbReference type="ARBA" id="ARBA00022553"/>
    </source>
</evidence>
<evidence type="ECO:0000259" key="8">
    <source>
        <dbReference type="PROSITE" id="PS50110"/>
    </source>
</evidence>
<keyword evidence="1 6" id="KW-0597">Phosphoprotein</keyword>
<dbReference type="AlphaFoldDB" id="A0A2J7TCE8"/>
<dbReference type="FunFam" id="1.10.10.10:FF:000005">
    <property type="entry name" value="Two-component system response regulator"/>
    <property type="match status" value="1"/>
</dbReference>
<feature type="modified residue" description="4-aspartylphosphate" evidence="6">
    <location>
        <position position="69"/>
    </location>
</feature>
<evidence type="ECO:0000313" key="10">
    <source>
        <dbReference type="EMBL" id="PNG24443.1"/>
    </source>
</evidence>
<evidence type="ECO:0000259" key="9">
    <source>
        <dbReference type="PROSITE" id="PS51755"/>
    </source>
</evidence>
<dbReference type="GO" id="GO:0005829">
    <property type="term" value="C:cytosol"/>
    <property type="evidence" value="ECO:0007669"/>
    <property type="project" value="TreeGrafter"/>
</dbReference>
<evidence type="ECO:0000256" key="4">
    <source>
        <dbReference type="ARBA" id="ARBA00023125"/>
    </source>
</evidence>
<dbReference type="GO" id="GO:0032993">
    <property type="term" value="C:protein-DNA complex"/>
    <property type="evidence" value="ECO:0007669"/>
    <property type="project" value="TreeGrafter"/>
</dbReference>
<dbReference type="SMART" id="SM00448">
    <property type="entry name" value="REC"/>
    <property type="match status" value="1"/>
</dbReference>
<dbReference type="Gene3D" id="1.10.10.10">
    <property type="entry name" value="Winged helix-like DNA-binding domain superfamily/Winged helix DNA-binding domain"/>
    <property type="match status" value="1"/>
</dbReference>
<evidence type="ECO:0000313" key="11">
    <source>
        <dbReference type="Proteomes" id="UP000236286"/>
    </source>
</evidence>
<keyword evidence="4 7" id="KW-0238">DNA-binding</keyword>
<organism evidence="10 11">
    <name type="scientific">Methylocella silvestris</name>
    <dbReference type="NCBI Taxonomy" id="199596"/>
    <lineage>
        <taxon>Bacteria</taxon>
        <taxon>Pseudomonadati</taxon>
        <taxon>Pseudomonadota</taxon>
        <taxon>Alphaproteobacteria</taxon>
        <taxon>Hyphomicrobiales</taxon>
        <taxon>Beijerinckiaceae</taxon>
        <taxon>Methylocella</taxon>
    </lineage>
</organism>
<dbReference type="InterPro" id="IPR039420">
    <property type="entry name" value="WalR-like"/>
</dbReference>
<dbReference type="InterPro" id="IPR001867">
    <property type="entry name" value="OmpR/PhoB-type_DNA-bd"/>
</dbReference>
<feature type="domain" description="Response regulatory" evidence="8">
    <location>
        <begin position="20"/>
        <end position="134"/>
    </location>
</feature>
<comment type="caution">
    <text evidence="10">The sequence shown here is derived from an EMBL/GenBank/DDBJ whole genome shotgun (WGS) entry which is preliminary data.</text>
</comment>
<dbReference type="PROSITE" id="PS51755">
    <property type="entry name" value="OMPR_PHOB"/>
    <property type="match status" value="1"/>
</dbReference>
<dbReference type="InterPro" id="IPR011006">
    <property type="entry name" value="CheY-like_superfamily"/>
</dbReference>
<feature type="domain" description="OmpR/PhoB-type" evidence="9">
    <location>
        <begin position="142"/>
        <end position="240"/>
    </location>
</feature>
<evidence type="ECO:0000256" key="6">
    <source>
        <dbReference type="PROSITE-ProRule" id="PRU00169"/>
    </source>
</evidence>
<dbReference type="OrthoDB" id="9802426at2"/>
<dbReference type="PANTHER" id="PTHR48111:SF76">
    <property type="entry name" value="TWO-COMPONENT RESPONSE REGULATOR"/>
    <property type="match status" value="1"/>
</dbReference>
<dbReference type="Pfam" id="PF00072">
    <property type="entry name" value="Response_reg"/>
    <property type="match status" value="1"/>
</dbReference>
<dbReference type="SMART" id="SM00862">
    <property type="entry name" value="Trans_reg_C"/>
    <property type="match status" value="1"/>
</dbReference>
<dbReference type="InterPro" id="IPR001789">
    <property type="entry name" value="Sig_transdc_resp-reg_receiver"/>
</dbReference>
<accession>A0A2J7TCE8</accession>
<dbReference type="PANTHER" id="PTHR48111">
    <property type="entry name" value="REGULATOR OF RPOS"/>
    <property type="match status" value="1"/>
</dbReference>
<dbReference type="GO" id="GO:0006355">
    <property type="term" value="P:regulation of DNA-templated transcription"/>
    <property type="evidence" value="ECO:0007669"/>
    <property type="project" value="InterPro"/>
</dbReference>
<dbReference type="GO" id="GO:0000156">
    <property type="term" value="F:phosphorelay response regulator activity"/>
    <property type="evidence" value="ECO:0007669"/>
    <property type="project" value="TreeGrafter"/>
</dbReference>
<evidence type="ECO:0000256" key="5">
    <source>
        <dbReference type="ARBA" id="ARBA00023163"/>
    </source>
</evidence>
<dbReference type="Pfam" id="PF00486">
    <property type="entry name" value="Trans_reg_C"/>
    <property type="match status" value="1"/>
</dbReference>
<keyword evidence="2" id="KW-0902">Two-component regulatory system</keyword>
<dbReference type="Gene3D" id="3.40.50.2300">
    <property type="match status" value="1"/>
</dbReference>
<feature type="DNA-binding region" description="OmpR/PhoB-type" evidence="7">
    <location>
        <begin position="142"/>
        <end position="240"/>
    </location>
</feature>
<protein>
    <submittedName>
        <fullName evidence="10">DNA-binding response regulator</fullName>
    </submittedName>
</protein>
<reference evidence="10 11" key="1">
    <citation type="submission" date="2017-10" db="EMBL/GenBank/DDBJ databases">
        <title>Genome announcement of Methylocella silvestris TVC from permafrost.</title>
        <authorList>
            <person name="Wang J."/>
            <person name="Geng K."/>
            <person name="Ul-Haque F."/>
            <person name="Crombie A.T."/>
            <person name="Street L.E."/>
            <person name="Wookey P.A."/>
            <person name="Murrell J.C."/>
            <person name="Pratscher J."/>
        </authorList>
    </citation>
    <scope>NUCLEOTIDE SEQUENCE [LARGE SCALE GENOMIC DNA]</scope>
    <source>
        <strain evidence="10 11">TVC</strain>
    </source>
</reference>